<dbReference type="Proteomes" id="UP001362999">
    <property type="component" value="Unassembled WGS sequence"/>
</dbReference>
<dbReference type="Pfam" id="PF02816">
    <property type="entry name" value="Alpha_kinase"/>
    <property type="match status" value="1"/>
</dbReference>
<accession>A0AAW0BT05</accession>
<keyword evidence="2" id="KW-0808">Transferase</keyword>
<gene>
    <name evidence="5" type="ORF">R3P38DRAFT_3189685</name>
</gene>
<dbReference type="Gene3D" id="3.20.200.10">
    <property type="entry name" value="MHCK/EF2 kinase"/>
    <property type="match status" value="1"/>
</dbReference>
<comment type="caution">
    <text evidence="5">The sequence shown here is derived from an EMBL/GenBank/DDBJ whole genome shotgun (WGS) entry which is preliminary data.</text>
</comment>
<keyword evidence="1" id="KW-0723">Serine/threonine-protein kinase</keyword>
<dbReference type="AlphaFoldDB" id="A0AAW0BT05"/>
<evidence type="ECO:0000259" key="4">
    <source>
        <dbReference type="Pfam" id="PF02816"/>
    </source>
</evidence>
<protein>
    <recommendedName>
        <fullName evidence="4">Alpha-type protein kinase domain-containing protein</fullName>
    </recommendedName>
</protein>
<feature type="domain" description="Alpha-type protein kinase" evidence="4">
    <location>
        <begin position="82"/>
        <end position="139"/>
    </location>
</feature>
<evidence type="ECO:0000256" key="1">
    <source>
        <dbReference type="ARBA" id="ARBA00022527"/>
    </source>
</evidence>
<dbReference type="SUPFAM" id="SSF56112">
    <property type="entry name" value="Protein kinase-like (PK-like)"/>
    <property type="match status" value="1"/>
</dbReference>
<dbReference type="GO" id="GO:0005524">
    <property type="term" value="F:ATP binding"/>
    <property type="evidence" value="ECO:0007669"/>
    <property type="project" value="InterPro"/>
</dbReference>
<keyword evidence="3" id="KW-0418">Kinase</keyword>
<evidence type="ECO:0000313" key="6">
    <source>
        <dbReference type="Proteomes" id="UP001362999"/>
    </source>
</evidence>
<proteinExistence type="predicted"/>
<evidence type="ECO:0000256" key="3">
    <source>
        <dbReference type="ARBA" id="ARBA00022777"/>
    </source>
</evidence>
<keyword evidence="6" id="KW-1185">Reference proteome</keyword>
<evidence type="ECO:0000256" key="2">
    <source>
        <dbReference type="ARBA" id="ARBA00022679"/>
    </source>
</evidence>
<dbReference type="GO" id="GO:0004674">
    <property type="term" value="F:protein serine/threonine kinase activity"/>
    <property type="evidence" value="ECO:0007669"/>
    <property type="project" value="UniProtKB-KW"/>
</dbReference>
<dbReference type="EMBL" id="JAWWNJ010000027">
    <property type="protein sequence ID" value="KAK7029329.1"/>
    <property type="molecule type" value="Genomic_DNA"/>
</dbReference>
<evidence type="ECO:0000313" key="5">
    <source>
        <dbReference type="EMBL" id="KAK7029329.1"/>
    </source>
</evidence>
<reference evidence="5 6" key="1">
    <citation type="journal article" date="2024" name="J Genomics">
        <title>Draft genome sequencing and assembly of Favolaschia claudopus CIRM-BRFM 2984 isolated from oak limbs.</title>
        <authorList>
            <person name="Navarro D."/>
            <person name="Drula E."/>
            <person name="Chaduli D."/>
            <person name="Cazenave R."/>
            <person name="Ahrendt S."/>
            <person name="Wang J."/>
            <person name="Lipzen A."/>
            <person name="Daum C."/>
            <person name="Barry K."/>
            <person name="Grigoriev I.V."/>
            <person name="Favel A."/>
            <person name="Rosso M.N."/>
            <person name="Martin F."/>
        </authorList>
    </citation>
    <scope>NUCLEOTIDE SEQUENCE [LARGE SCALE GENOMIC DNA]</scope>
    <source>
        <strain evidence="5 6">CIRM-BRFM 2984</strain>
    </source>
</reference>
<dbReference type="InterPro" id="IPR011009">
    <property type="entry name" value="Kinase-like_dom_sf"/>
</dbReference>
<name>A0AAW0BT05_9AGAR</name>
<organism evidence="5 6">
    <name type="scientific">Favolaschia claudopus</name>
    <dbReference type="NCBI Taxonomy" id="2862362"/>
    <lineage>
        <taxon>Eukaryota</taxon>
        <taxon>Fungi</taxon>
        <taxon>Dikarya</taxon>
        <taxon>Basidiomycota</taxon>
        <taxon>Agaricomycotina</taxon>
        <taxon>Agaricomycetes</taxon>
        <taxon>Agaricomycetidae</taxon>
        <taxon>Agaricales</taxon>
        <taxon>Marasmiineae</taxon>
        <taxon>Mycenaceae</taxon>
        <taxon>Favolaschia</taxon>
    </lineage>
</organism>
<sequence>MLTGNLSLNFGGHHMAGFFRSAHPISVTDFKLGIEVVGDGATPSPASGISLERYQAACNAQEDLDSNPVKILWLLEPGVRESTVIADLQTSATVNEHGHGINVLFDMMTHTTNGASGDGDHGQTGIDTFVSKHECVDRCAGLRLSQEGFAMVSKPGDSSDEEEEQG</sequence>
<dbReference type="InterPro" id="IPR004166">
    <property type="entry name" value="a-kinase_dom"/>
</dbReference>